<evidence type="ECO:0000313" key="2">
    <source>
        <dbReference type="EMBL" id="AOQ25122.1"/>
    </source>
</evidence>
<evidence type="ECO:0000313" key="5">
    <source>
        <dbReference type="Proteomes" id="UP000322283"/>
    </source>
</evidence>
<dbReference type="RefSeq" id="WP_069591058.1">
    <property type="nucleotide sequence ID" value="NZ_CP017019.1"/>
</dbReference>
<gene>
    <name evidence="2" type="ORF">Maut_02706</name>
    <name evidence="3" type="ORF">MTAT_00800</name>
</gene>
<keyword evidence="5" id="KW-1185">Reference proteome</keyword>
<dbReference type="Proteomes" id="UP000322283">
    <property type="component" value="Unassembled WGS sequence"/>
</dbReference>
<feature type="compositionally biased region" description="Basic and acidic residues" evidence="1">
    <location>
        <begin position="108"/>
        <end position="123"/>
    </location>
</feature>
<evidence type="ECO:0000313" key="3">
    <source>
        <dbReference type="EMBL" id="TYL15347.1"/>
    </source>
</evidence>
<reference evidence="2 4" key="1">
    <citation type="submission" date="2016-08" db="EMBL/GenBank/DDBJ databases">
        <title>Moorella thermoacetica DSM 103132.</title>
        <authorList>
            <person name="Jendresen C.B."/>
            <person name="Redl S.M."/>
            <person name="Jensen T.O."/>
            <person name="Nielsen A.T."/>
        </authorList>
    </citation>
    <scope>NUCLEOTIDE SEQUENCE [LARGE SCALE GENOMIC DNA]</scope>
    <source>
        <strain evidence="2 4">DSM 103132</strain>
    </source>
</reference>
<dbReference type="EMBL" id="CP017019">
    <property type="protein sequence ID" value="AOQ25122.1"/>
    <property type="molecule type" value="Genomic_DNA"/>
</dbReference>
<evidence type="ECO:0000313" key="4">
    <source>
        <dbReference type="Proteomes" id="UP000094598"/>
    </source>
</evidence>
<accession>A0AAC9HJ45</accession>
<dbReference type="AlphaFoldDB" id="A0AAC9HJ45"/>
<dbReference type="Proteomes" id="UP000094598">
    <property type="component" value="Chromosome"/>
</dbReference>
<organism evidence="2 4">
    <name type="scientific">Neomoorella thermoacetica</name>
    <name type="common">Clostridium thermoaceticum</name>
    <dbReference type="NCBI Taxonomy" id="1525"/>
    <lineage>
        <taxon>Bacteria</taxon>
        <taxon>Bacillati</taxon>
        <taxon>Bacillota</taxon>
        <taxon>Clostridia</taxon>
        <taxon>Neomoorellales</taxon>
        <taxon>Neomoorellaceae</taxon>
        <taxon>Neomoorella</taxon>
    </lineage>
</organism>
<feature type="region of interest" description="Disordered" evidence="1">
    <location>
        <begin position="108"/>
        <end position="136"/>
    </location>
</feature>
<evidence type="ECO:0008006" key="6">
    <source>
        <dbReference type="Google" id="ProtNLM"/>
    </source>
</evidence>
<reference evidence="3 5" key="2">
    <citation type="submission" date="2019-05" db="EMBL/GenBank/DDBJ databases">
        <title>Genome sequence of Moorella thermoacetica ATCC 33924.</title>
        <authorList>
            <person name="Poehlein A."/>
            <person name="Bengelsdorf F.R."/>
            <person name="Duerre P."/>
            <person name="Daniel R."/>
        </authorList>
    </citation>
    <scope>NUCLEOTIDE SEQUENCE [LARGE SCALE GENOMIC DNA]</scope>
    <source>
        <strain evidence="3 5">ATCC 33924</strain>
    </source>
</reference>
<name>A0AAC9HJ45_NEOTH</name>
<sequence length="136" mass="15371">MGISENLLFTELPLYAGYLWFCGLVFSHPLPDRTTLVKARKLWRKHGLFDEIMYEIVRQCVEVGLVKGDVLVADGTIVQTRAAIKGLETLNPQLVVKYLEDLKKQDEKELEAMTGSEDKDDYRSGNNPPGGRRTSN</sequence>
<evidence type="ECO:0000256" key="1">
    <source>
        <dbReference type="SAM" id="MobiDB-lite"/>
    </source>
</evidence>
<protein>
    <recommendedName>
        <fullName evidence="6">Transposase InsH N-terminal domain-containing protein</fullName>
    </recommendedName>
</protein>
<proteinExistence type="predicted"/>
<dbReference type="EMBL" id="VCDX01000001">
    <property type="protein sequence ID" value="TYL15347.1"/>
    <property type="molecule type" value="Genomic_DNA"/>
</dbReference>